<dbReference type="Proteomes" id="UP000603453">
    <property type="component" value="Unassembled WGS sequence"/>
</dbReference>
<dbReference type="GO" id="GO:0005615">
    <property type="term" value="C:extracellular space"/>
    <property type="evidence" value="ECO:0007669"/>
    <property type="project" value="TreeGrafter"/>
</dbReference>
<feature type="region of interest" description="Disordered" evidence="3">
    <location>
        <begin position="441"/>
        <end position="469"/>
    </location>
</feature>
<dbReference type="CDD" id="cd00842">
    <property type="entry name" value="MPP_ASMase"/>
    <property type="match status" value="1"/>
</dbReference>
<dbReference type="GO" id="GO:0000298">
    <property type="term" value="F:endopolyphosphatase activity"/>
    <property type="evidence" value="ECO:0007669"/>
    <property type="project" value="TreeGrafter"/>
</dbReference>
<dbReference type="SUPFAM" id="SSF56300">
    <property type="entry name" value="Metallo-dependent phosphatases"/>
    <property type="match status" value="1"/>
</dbReference>
<accession>A0A8H7QND1</accession>
<evidence type="ECO:0000313" key="4">
    <source>
        <dbReference type="EMBL" id="KAG2194716.1"/>
    </source>
</evidence>
<proteinExistence type="predicted"/>
<name>A0A8H7QND1_9FUNG</name>
<dbReference type="Gene3D" id="3.60.21.10">
    <property type="match status" value="1"/>
</dbReference>
<dbReference type="PANTHER" id="PTHR10340:SF55">
    <property type="entry name" value="ENDOPOLYPHOSPHATASE"/>
    <property type="match status" value="1"/>
</dbReference>
<keyword evidence="1" id="KW-0378">Hydrolase</keyword>
<protein>
    <recommendedName>
        <fullName evidence="6">Endopolyphosphatase</fullName>
    </recommendedName>
</protein>
<evidence type="ECO:0000313" key="5">
    <source>
        <dbReference type="Proteomes" id="UP000603453"/>
    </source>
</evidence>
<dbReference type="GO" id="GO:0006798">
    <property type="term" value="P:polyphosphate catabolic process"/>
    <property type="evidence" value="ECO:0007669"/>
    <property type="project" value="TreeGrafter"/>
</dbReference>
<evidence type="ECO:0000256" key="1">
    <source>
        <dbReference type="ARBA" id="ARBA00022801"/>
    </source>
</evidence>
<gene>
    <name evidence="4" type="ORF">INT47_012087</name>
</gene>
<evidence type="ECO:0000256" key="2">
    <source>
        <dbReference type="ARBA" id="ARBA00023180"/>
    </source>
</evidence>
<dbReference type="InterPro" id="IPR029052">
    <property type="entry name" value="Metallo-depent_PP-like"/>
</dbReference>
<dbReference type="PANTHER" id="PTHR10340">
    <property type="entry name" value="SPHINGOMYELIN PHOSPHODIESTERASE"/>
    <property type="match status" value="1"/>
</dbReference>
<evidence type="ECO:0008006" key="6">
    <source>
        <dbReference type="Google" id="ProtNLM"/>
    </source>
</evidence>
<keyword evidence="5" id="KW-1185">Reference proteome</keyword>
<dbReference type="GO" id="GO:0008081">
    <property type="term" value="F:phosphoric diester hydrolase activity"/>
    <property type="evidence" value="ECO:0007669"/>
    <property type="project" value="TreeGrafter"/>
</dbReference>
<reference evidence="4" key="1">
    <citation type="submission" date="2020-12" db="EMBL/GenBank/DDBJ databases">
        <title>Metabolic potential, ecology and presence of endohyphal bacteria is reflected in genomic diversity of Mucoromycotina.</title>
        <authorList>
            <person name="Muszewska A."/>
            <person name="Okrasinska A."/>
            <person name="Steczkiewicz K."/>
            <person name="Drgas O."/>
            <person name="Orlowska M."/>
            <person name="Perlinska-Lenart U."/>
            <person name="Aleksandrzak-Piekarczyk T."/>
            <person name="Szatraj K."/>
            <person name="Zielenkiewicz U."/>
            <person name="Pilsyk S."/>
            <person name="Malc E."/>
            <person name="Mieczkowski P."/>
            <person name="Kruszewska J.S."/>
            <person name="Biernat P."/>
            <person name="Pawlowska J."/>
        </authorList>
    </citation>
    <scope>NUCLEOTIDE SEQUENCE</scope>
    <source>
        <strain evidence="4">WA0000017839</strain>
    </source>
</reference>
<dbReference type="GO" id="GO:0004309">
    <property type="term" value="F:exopolyphosphatase activity"/>
    <property type="evidence" value="ECO:0007669"/>
    <property type="project" value="TreeGrafter"/>
</dbReference>
<keyword evidence="2" id="KW-0325">Glycoprotein</keyword>
<dbReference type="AlphaFoldDB" id="A0A8H7QND1"/>
<evidence type="ECO:0000256" key="3">
    <source>
        <dbReference type="SAM" id="MobiDB-lite"/>
    </source>
</evidence>
<dbReference type="EMBL" id="JAEPRD010000189">
    <property type="protein sequence ID" value="KAG2194716.1"/>
    <property type="molecule type" value="Genomic_DNA"/>
</dbReference>
<sequence length="537" mass="62350">MKLALILYGISLCLIVAFWQFLRKPDDFINDCSDSRLAYTQVPESPWFVWTQSYPEICRTPQNATVRKQHGYFLHITDMHVDEDYIEGGTVKTACHDLPKTSINKKKRKSKPVIPDVLAGKYGTPGERCDAPVRLAKETLNWISQEWLDKLDFVLWTGDNSKHDWDKNNKRKRRHVYELNQHVTDMVMDTFWPASIPVIPSFGNNDVFPHNQIGGPDTDADLLSFYEQMWRPWIPKDQRSTFRQGGYYTIRVAPRLNVLTLNTMYFYVRNKAVSNCVHPTSPAYLQLVWFEAQLAHARSTGERIYVIGHVPPSPRDYKGTCLTEYMRIAANYTDVVMGHFFAHLNMDHFLMFDGRQDSLTKRNQKLFDIADYDDDEEVHATRDIDAYSDWLRDMYQDIDPLDDKRAPPNTQPPLVVVQVSPSVLPVYNPAIRIYKYEINPDDILDDDDDDDEDDDDEDDDDDDEDELKPHGTLLNYAQYFANLTKWNGMPSDAALEYELEYATDTAYGMEDLTVESYFQLAKSMEMHFGPCIVIICW</sequence>
<dbReference type="OrthoDB" id="348678at2759"/>
<comment type="caution">
    <text evidence="4">The sequence shown here is derived from an EMBL/GenBank/DDBJ whole genome shotgun (WGS) entry which is preliminary data.</text>
</comment>
<feature type="compositionally biased region" description="Acidic residues" evidence="3">
    <location>
        <begin position="441"/>
        <end position="466"/>
    </location>
</feature>
<organism evidence="4 5">
    <name type="scientific">Mucor saturninus</name>
    <dbReference type="NCBI Taxonomy" id="64648"/>
    <lineage>
        <taxon>Eukaryota</taxon>
        <taxon>Fungi</taxon>
        <taxon>Fungi incertae sedis</taxon>
        <taxon>Mucoromycota</taxon>
        <taxon>Mucoromycotina</taxon>
        <taxon>Mucoromycetes</taxon>
        <taxon>Mucorales</taxon>
        <taxon>Mucorineae</taxon>
        <taxon>Mucoraceae</taxon>
        <taxon>Mucor</taxon>
    </lineage>
</organism>
<dbReference type="InterPro" id="IPR041805">
    <property type="entry name" value="ASMase/PPN1_MPP"/>
</dbReference>
<dbReference type="GO" id="GO:0000324">
    <property type="term" value="C:fungal-type vacuole"/>
    <property type="evidence" value="ECO:0007669"/>
    <property type="project" value="TreeGrafter"/>
</dbReference>